<protein>
    <recommendedName>
        <fullName evidence="3">LEAFY-like protein</fullName>
    </recommendedName>
</protein>
<dbReference type="EMBL" id="CAWUPB010001199">
    <property type="protein sequence ID" value="CAK7357484.1"/>
    <property type="molecule type" value="Genomic_DNA"/>
</dbReference>
<keyword evidence="2" id="KW-1185">Reference proteome</keyword>
<accession>A0AAV1SXV2</accession>
<organism evidence="1 2">
    <name type="scientific">Dovyalis caffra</name>
    <dbReference type="NCBI Taxonomy" id="77055"/>
    <lineage>
        <taxon>Eukaryota</taxon>
        <taxon>Viridiplantae</taxon>
        <taxon>Streptophyta</taxon>
        <taxon>Embryophyta</taxon>
        <taxon>Tracheophyta</taxon>
        <taxon>Spermatophyta</taxon>
        <taxon>Magnoliopsida</taxon>
        <taxon>eudicotyledons</taxon>
        <taxon>Gunneridae</taxon>
        <taxon>Pentapetalae</taxon>
        <taxon>rosids</taxon>
        <taxon>fabids</taxon>
        <taxon>Malpighiales</taxon>
        <taxon>Salicaceae</taxon>
        <taxon>Flacourtieae</taxon>
        <taxon>Dovyalis</taxon>
    </lineage>
</organism>
<reference evidence="1 2" key="1">
    <citation type="submission" date="2024-01" db="EMBL/GenBank/DDBJ databases">
        <authorList>
            <person name="Waweru B."/>
        </authorList>
    </citation>
    <scope>NUCLEOTIDE SEQUENCE [LARGE SCALE GENOMIC DNA]</scope>
</reference>
<evidence type="ECO:0008006" key="3">
    <source>
        <dbReference type="Google" id="ProtNLM"/>
    </source>
</evidence>
<sequence>MRSKGFLEGLEDFCGGTTVRRMDRDEGEEKVKGIEEELAGEGEGMSKKKWRSMKVNVRIGHHHMANERHE</sequence>
<proteinExistence type="predicted"/>
<gene>
    <name evidence="1" type="ORF">DCAF_LOCUS27773</name>
</gene>
<evidence type="ECO:0000313" key="1">
    <source>
        <dbReference type="EMBL" id="CAK7357484.1"/>
    </source>
</evidence>
<dbReference type="AlphaFoldDB" id="A0AAV1SXV2"/>
<comment type="caution">
    <text evidence="1">The sequence shown here is derived from an EMBL/GenBank/DDBJ whole genome shotgun (WGS) entry which is preliminary data.</text>
</comment>
<dbReference type="Proteomes" id="UP001314170">
    <property type="component" value="Unassembled WGS sequence"/>
</dbReference>
<name>A0AAV1SXV2_9ROSI</name>
<evidence type="ECO:0000313" key="2">
    <source>
        <dbReference type="Proteomes" id="UP001314170"/>
    </source>
</evidence>